<accession>A0AA39I8Y9</accession>
<dbReference type="AlphaFoldDB" id="A0AA39I8Y9"/>
<evidence type="ECO:0000313" key="3">
    <source>
        <dbReference type="Proteomes" id="UP001175271"/>
    </source>
</evidence>
<feature type="transmembrane region" description="Helical" evidence="1">
    <location>
        <begin position="65"/>
        <end position="88"/>
    </location>
</feature>
<proteinExistence type="predicted"/>
<sequence length="115" mass="13323">MAVIAAASYLEGLHCFRIFFLMLSLAVSFFELSNLSALYAESWRKCATKEPGCGQPFSYDPKKFLVPYFFCVGGYLMLWVLHVHFVYYEGARFQGKLSEERKCRRERKRSPGILT</sequence>
<keyword evidence="1" id="KW-1133">Transmembrane helix</keyword>
<feature type="transmembrane region" description="Helical" evidence="1">
    <location>
        <begin position="12"/>
        <end position="30"/>
    </location>
</feature>
<evidence type="ECO:0000256" key="1">
    <source>
        <dbReference type="SAM" id="Phobius"/>
    </source>
</evidence>
<keyword evidence="1" id="KW-0812">Transmembrane</keyword>
<comment type="caution">
    <text evidence="2">The sequence shown here is derived from an EMBL/GenBank/DDBJ whole genome shotgun (WGS) entry which is preliminary data.</text>
</comment>
<dbReference type="Proteomes" id="UP001175271">
    <property type="component" value="Unassembled WGS sequence"/>
</dbReference>
<organism evidence="2 3">
    <name type="scientific">Steinernema hermaphroditum</name>
    <dbReference type="NCBI Taxonomy" id="289476"/>
    <lineage>
        <taxon>Eukaryota</taxon>
        <taxon>Metazoa</taxon>
        <taxon>Ecdysozoa</taxon>
        <taxon>Nematoda</taxon>
        <taxon>Chromadorea</taxon>
        <taxon>Rhabditida</taxon>
        <taxon>Tylenchina</taxon>
        <taxon>Panagrolaimomorpha</taxon>
        <taxon>Strongyloidoidea</taxon>
        <taxon>Steinernematidae</taxon>
        <taxon>Steinernema</taxon>
    </lineage>
</organism>
<protein>
    <submittedName>
        <fullName evidence="2">Uncharacterized protein</fullName>
    </submittedName>
</protein>
<keyword evidence="1" id="KW-0472">Membrane</keyword>
<evidence type="ECO:0000313" key="2">
    <source>
        <dbReference type="EMBL" id="KAK0418919.1"/>
    </source>
</evidence>
<gene>
    <name evidence="2" type="ORF">QR680_013850</name>
</gene>
<dbReference type="EMBL" id="JAUCMV010000002">
    <property type="protein sequence ID" value="KAK0418919.1"/>
    <property type="molecule type" value="Genomic_DNA"/>
</dbReference>
<reference evidence="2" key="1">
    <citation type="submission" date="2023-06" db="EMBL/GenBank/DDBJ databases">
        <title>Genomic analysis of the entomopathogenic nematode Steinernema hermaphroditum.</title>
        <authorList>
            <person name="Schwarz E.M."/>
            <person name="Heppert J.K."/>
            <person name="Baniya A."/>
            <person name="Schwartz H.T."/>
            <person name="Tan C.-H."/>
            <person name="Antoshechkin I."/>
            <person name="Sternberg P.W."/>
            <person name="Goodrich-Blair H."/>
            <person name="Dillman A.R."/>
        </authorList>
    </citation>
    <scope>NUCLEOTIDE SEQUENCE</scope>
    <source>
        <strain evidence="2">PS9179</strain>
        <tissue evidence="2">Whole animal</tissue>
    </source>
</reference>
<keyword evidence="3" id="KW-1185">Reference proteome</keyword>
<name>A0AA39I8Y9_9BILA</name>